<comment type="caution">
    <text evidence="11">The sequence shown here is derived from an EMBL/GenBank/DDBJ whole genome shotgun (WGS) entry which is preliminary data.</text>
</comment>
<evidence type="ECO:0000256" key="7">
    <source>
        <dbReference type="ARBA" id="ARBA00022989"/>
    </source>
</evidence>
<evidence type="ECO:0000256" key="10">
    <source>
        <dbReference type="SAM" id="Phobius"/>
    </source>
</evidence>
<keyword evidence="12" id="KW-1185">Reference proteome</keyword>
<sequence>MEHLFDKEVKLSTFVKFVTPSVIMLIVIGLYYIIDSIFVANFVGSDALAAMSIVYPVQGLVWGVSVMLAAGSSAIVAIKMGEGKQREANEKFTLICIVSAVIGAAMIAIGYLFIDQLISFLGATDRLWDMCSGYIRILILGAPAAFLGVLFEYFIRVDGRPGFTLALYLSGGIVHLALDYVFIVVLNWGIQGAAWATLAGLVTVMLLGAAYFVVRDTKLKIVKPKWDGRYIAHSMLNGSSEMVSEASAGITTFVFNMIVIRLAGEDGVAALSIVLNSHYLLISAHLGYITGVAPLISYYYGAKEYVKVNIFLKYSRVFILVSSAAIAVLCFIFAPLIAQAFEPKGTPVYEMAETGVRYLSAAFLLTGVNIFASGFFTAYGNGQISALISFSRALIMVIIGAVGLSWLFGLHGVWMTLAFAEITTTGLALFMFKKYKDKYHYDLLYRGDGSELLSSAGIKAKTVE</sequence>
<keyword evidence="6 10" id="KW-0812">Transmembrane</keyword>
<feature type="transmembrane region" description="Helical" evidence="10">
    <location>
        <begin position="167"/>
        <end position="188"/>
    </location>
</feature>
<dbReference type="Pfam" id="PF01554">
    <property type="entry name" value="MatE"/>
    <property type="match status" value="2"/>
</dbReference>
<feature type="transmembrane region" description="Helical" evidence="10">
    <location>
        <begin position="314"/>
        <end position="338"/>
    </location>
</feature>
<dbReference type="PANTHER" id="PTHR43823:SF3">
    <property type="entry name" value="MULTIDRUG EXPORT PROTEIN MEPA"/>
    <property type="match status" value="1"/>
</dbReference>
<feature type="transmembrane region" description="Helical" evidence="10">
    <location>
        <begin position="134"/>
        <end position="155"/>
    </location>
</feature>
<dbReference type="AlphaFoldDB" id="A0A9J6QX80"/>
<feature type="transmembrane region" description="Helical" evidence="10">
    <location>
        <begin position="92"/>
        <end position="114"/>
    </location>
</feature>
<dbReference type="Proteomes" id="UP001065549">
    <property type="component" value="Unassembled WGS sequence"/>
</dbReference>
<feature type="transmembrane region" description="Helical" evidence="10">
    <location>
        <begin position="413"/>
        <end position="432"/>
    </location>
</feature>
<gene>
    <name evidence="11" type="ORF">OBO34_17035</name>
</gene>
<dbReference type="EMBL" id="JAOSHN010000007">
    <property type="protein sequence ID" value="MCU7380048.1"/>
    <property type="molecule type" value="Genomic_DNA"/>
</dbReference>
<dbReference type="CDD" id="cd13143">
    <property type="entry name" value="MATE_MepA_like"/>
    <property type="match status" value="1"/>
</dbReference>
<evidence type="ECO:0000256" key="6">
    <source>
        <dbReference type="ARBA" id="ARBA00022692"/>
    </source>
</evidence>
<dbReference type="RefSeq" id="WP_227755063.1">
    <property type="nucleotide sequence ID" value="NZ_JAJAGH010000003.1"/>
</dbReference>
<evidence type="ECO:0000256" key="8">
    <source>
        <dbReference type="ARBA" id="ARBA00023136"/>
    </source>
</evidence>
<protein>
    <recommendedName>
        <fullName evidence="3">Multidrug export protein MepA</fullName>
    </recommendedName>
</protein>
<feature type="transmembrane region" description="Helical" evidence="10">
    <location>
        <begin position="235"/>
        <end position="259"/>
    </location>
</feature>
<feature type="transmembrane region" description="Helical" evidence="10">
    <location>
        <begin position="21"/>
        <end position="40"/>
    </location>
</feature>
<keyword evidence="4" id="KW-0813">Transport</keyword>
<evidence type="ECO:0000313" key="11">
    <source>
        <dbReference type="EMBL" id="MCU7380048.1"/>
    </source>
</evidence>
<dbReference type="GO" id="GO:0005886">
    <property type="term" value="C:plasma membrane"/>
    <property type="evidence" value="ECO:0007669"/>
    <property type="project" value="UniProtKB-SubCell"/>
</dbReference>
<keyword evidence="9" id="KW-0046">Antibiotic resistance</keyword>
<dbReference type="GO" id="GO:0046677">
    <property type="term" value="P:response to antibiotic"/>
    <property type="evidence" value="ECO:0007669"/>
    <property type="project" value="UniProtKB-KW"/>
</dbReference>
<evidence type="ECO:0000256" key="1">
    <source>
        <dbReference type="ARBA" id="ARBA00004651"/>
    </source>
</evidence>
<dbReference type="PANTHER" id="PTHR43823">
    <property type="entry name" value="SPORULATION PROTEIN YKVU"/>
    <property type="match status" value="1"/>
</dbReference>
<evidence type="ECO:0000256" key="4">
    <source>
        <dbReference type="ARBA" id="ARBA00022448"/>
    </source>
</evidence>
<comment type="similarity">
    <text evidence="2">Belongs to the multi antimicrobial extrusion (MATE) (TC 2.A.66.1) family. MepA subfamily.</text>
</comment>
<feature type="transmembrane region" description="Helical" evidence="10">
    <location>
        <begin position="386"/>
        <end position="407"/>
    </location>
</feature>
<feature type="transmembrane region" description="Helical" evidence="10">
    <location>
        <begin position="279"/>
        <end position="302"/>
    </location>
</feature>
<keyword evidence="5" id="KW-1003">Cell membrane</keyword>
<evidence type="ECO:0000313" key="12">
    <source>
        <dbReference type="Proteomes" id="UP001065549"/>
    </source>
</evidence>
<name>A0A9J6QX80_9FIRM</name>
<keyword evidence="8 10" id="KW-0472">Membrane</keyword>
<proteinExistence type="inferred from homology"/>
<keyword evidence="7 10" id="KW-1133">Transmembrane helix</keyword>
<dbReference type="InterPro" id="IPR045070">
    <property type="entry name" value="MATE_MepA-like"/>
</dbReference>
<dbReference type="GO" id="GO:0042910">
    <property type="term" value="F:xenobiotic transmembrane transporter activity"/>
    <property type="evidence" value="ECO:0007669"/>
    <property type="project" value="InterPro"/>
</dbReference>
<dbReference type="InterPro" id="IPR051327">
    <property type="entry name" value="MATE_MepA_subfamily"/>
</dbReference>
<comment type="subcellular location">
    <subcellularLocation>
        <location evidence="1">Cell membrane</location>
        <topology evidence="1">Multi-pass membrane protein</topology>
    </subcellularLocation>
</comment>
<dbReference type="PIRSF" id="PIRSF006603">
    <property type="entry name" value="DinF"/>
    <property type="match status" value="1"/>
</dbReference>
<organism evidence="11 12">
    <name type="scientific">Hominibacterium faecale</name>
    <dbReference type="NCBI Taxonomy" id="2839743"/>
    <lineage>
        <taxon>Bacteria</taxon>
        <taxon>Bacillati</taxon>
        <taxon>Bacillota</taxon>
        <taxon>Clostridia</taxon>
        <taxon>Peptostreptococcales</taxon>
        <taxon>Anaerovoracaceae</taxon>
        <taxon>Hominibacterium</taxon>
    </lineage>
</organism>
<feature type="transmembrane region" description="Helical" evidence="10">
    <location>
        <begin position="358"/>
        <end position="379"/>
    </location>
</feature>
<reference evidence="11" key="1">
    <citation type="submission" date="2022-09" db="EMBL/GenBank/DDBJ databases">
        <title>Culturomic study of gut microbiota in children with autism spectrum disorder.</title>
        <authorList>
            <person name="Efimov B.A."/>
            <person name="Chaplin A.V."/>
            <person name="Sokolova S.R."/>
            <person name="Pikina A.P."/>
            <person name="Korzhanova M."/>
            <person name="Belova V."/>
            <person name="Korostin D."/>
        </authorList>
    </citation>
    <scope>NUCLEOTIDE SEQUENCE</scope>
    <source>
        <strain evidence="11">ASD5510</strain>
    </source>
</reference>
<feature type="transmembrane region" description="Helical" evidence="10">
    <location>
        <begin position="194"/>
        <end position="214"/>
    </location>
</feature>
<evidence type="ECO:0000256" key="2">
    <source>
        <dbReference type="ARBA" id="ARBA00008417"/>
    </source>
</evidence>
<dbReference type="InterPro" id="IPR048279">
    <property type="entry name" value="MdtK-like"/>
</dbReference>
<dbReference type="GO" id="GO:0015297">
    <property type="term" value="F:antiporter activity"/>
    <property type="evidence" value="ECO:0007669"/>
    <property type="project" value="InterPro"/>
</dbReference>
<evidence type="ECO:0000256" key="3">
    <source>
        <dbReference type="ARBA" id="ARBA00022106"/>
    </source>
</evidence>
<feature type="transmembrane region" description="Helical" evidence="10">
    <location>
        <begin position="60"/>
        <end position="80"/>
    </location>
</feature>
<dbReference type="InterPro" id="IPR002528">
    <property type="entry name" value="MATE_fam"/>
</dbReference>
<evidence type="ECO:0000256" key="5">
    <source>
        <dbReference type="ARBA" id="ARBA00022475"/>
    </source>
</evidence>
<evidence type="ECO:0000256" key="9">
    <source>
        <dbReference type="ARBA" id="ARBA00023251"/>
    </source>
</evidence>
<accession>A0A9J6QX80</accession>